<dbReference type="RefSeq" id="WP_291125791.1">
    <property type="nucleotide sequence ID" value="NZ_LT599021.1"/>
</dbReference>
<evidence type="ECO:0000256" key="1">
    <source>
        <dbReference type="SAM" id="MobiDB-lite"/>
    </source>
</evidence>
<feature type="compositionally biased region" description="Basic residues" evidence="1">
    <location>
        <begin position="39"/>
        <end position="52"/>
    </location>
</feature>
<evidence type="ECO:0000313" key="2">
    <source>
        <dbReference type="EMBL" id="SBV95424.1"/>
    </source>
</evidence>
<gene>
    <name evidence="2" type="ORF">KL86DYS2_10907</name>
</gene>
<dbReference type="AlphaFoldDB" id="A0A212J7M5"/>
<accession>A0A212J7M5</accession>
<feature type="region of interest" description="Disordered" evidence="1">
    <location>
        <begin position="32"/>
        <end position="52"/>
    </location>
</feature>
<dbReference type="Pfam" id="PF21983">
    <property type="entry name" value="NikA-like"/>
    <property type="match status" value="1"/>
</dbReference>
<protein>
    <submittedName>
        <fullName evidence="2">Uncharacterized protein</fullName>
    </submittedName>
</protein>
<proteinExistence type="predicted"/>
<dbReference type="EMBL" id="FLUL01000001">
    <property type="protein sequence ID" value="SBV95424.1"/>
    <property type="molecule type" value="Genomic_DNA"/>
</dbReference>
<sequence>MKTLALAYRQRENCSRWSAAFRKSRFLNKSKLVEDNNNKRKKGGRPKKSSVSRKSKTIGVCFSEPELYALRHRAAKVRLPLSVYCHDAVLSGVIKEPLKKEDIEILRELSAIGNNLNQLAKTAKFLSTKRLENKAQTVLEDIQTIINKLSDDWKNSKRKKL</sequence>
<reference evidence="2" key="1">
    <citation type="submission" date="2016-04" db="EMBL/GenBank/DDBJ databases">
        <authorList>
            <person name="Evans L.H."/>
            <person name="Alamgir A."/>
            <person name="Owens N."/>
            <person name="Weber N.D."/>
            <person name="Virtaneva K."/>
            <person name="Barbian K."/>
            <person name="Babar A."/>
            <person name="Rosenke K."/>
        </authorList>
    </citation>
    <scope>NUCLEOTIDE SEQUENCE</scope>
    <source>
        <strain evidence="2">86-2</strain>
    </source>
</reference>
<name>A0A212J7M5_9BACT</name>
<dbReference type="InterPro" id="IPR053842">
    <property type="entry name" value="NikA-like"/>
</dbReference>
<organism evidence="2">
    <name type="scientific">uncultured Dysgonomonas sp</name>
    <dbReference type="NCBI Taxonomy" id="206096"/>
    <lineage>
        <taxon>Bacteria</taxon>
        <taxon>Pseudomonadati</taxon>
        <taxon>Bacteroidota</taxon>
        <taxon>Bacteroidia</taxon>
        <taxon>Bacteroidales</taxon>
        <taxon>Dysgonomonadaceae</taxon>
        <taxon>Dysgonomonas</taxon>
        <taxon>environmental samples</taxon>
    </lineage>
</organism>